<evidence type="ECO:0000256" key="1">
    <source>
        <dbReference type="ARBA" id="ARBA00003456"/>
    </source>
</evidence>
<reference evidence="13 14" key="1">
    <citation type="journal article" date="2011" name="Genome Biol. Evol.">
        <title>Reductive evolution of bacterial genome in insect gut environment.</title>
        <authorList>
            <person name="Nikoh N."/>
            <person name="Hosokawa T."/>
            <person name="Ohshima K."/>
            <person name="Hattori M."/>
            <person name="Fukatsu T."/>
        </authorList>
    </citation>
    <scope>NUCLEOTIDE SEQUENCE [LARGE SCALE GENOMIC DNA]</scope>
    <source>
        <strain evidence="13 14">Mpkobe</strain>
    </source>
</reference>
<dbReference type="SUPFAM" id="SSF52943">
    <property type="entry name" value="ATP synthase (F1-ATPase), gamma subunit"/>
    <property type="match status" value="1"/>
</dbReference>
<proteinExistence type="inferred from homology"/>
<evidence type="ECO:0000256" key="11">
    <source>
        <dbReference type="ARBA" id="ARBA00023310"/>
    </source>
</evidence>
<dbReference type="GO" id="GO:0005524">
    <property type="term" value="F:ATP binding"/>
    <property type="evidence" value="ECO:0007669"/>
    <property type="project" value="UniProtKB-UniRule"/>
</dbReference>
<comment type="subcellular location">
    <subcellularLocation>
        <location evidence="12">Cell membrane</location>
        <topology evidence="12">Peripheral membrane protein</topology>
    </subcellularLocation>
    <subcellularLocation>
        <location evidence="2">Membrane</location>
        <topology evidence="2">Peripheral membrane protein</topology>
    </subcellularLocation>
</comment>
<dbReference type="GO" id="GO:0046933">
    <property type="term" value="F:proton-transporting ATP synthase activity, rotational mechanism"/>
    <property type="evidence" value="ECO:0007669"/>
    <property type="project" value="UniProtKB-UniRule"/>
</dbReference>
<keyword evidence="7 12" id="KW-0375">Hydrogen ion transport</keyword>
<evidence type="ECO:0000256" key="12">
    <source>
        <dbReference type="HAMAP-Rule" id="MF_00815"/>
    </source>
</evidence>
<dbReference type="EMBL" id="AP010872">
    <property type="protein sequence ID" value="BAH82880.1"/>
    <property type="molecule type" value="Genomic_DNA"/>
</dbReference>
<protein>
    <recommendedName>
        <fullName evidence="12">ATP synthase gamma chain</fullName>
    </recommendedName>
    <alternativeName>
        <fullName evidence="12">ATP synthase F1 sector gamma subunit</fullName>
    </alternativeName>
    <alternativeName>
        <fullName evidence="12">F-ATPase gamma subunit</fullName>
    </alternativeName>
</protein>
<dbReference type="AlphaFoldDB" id="C5WC24"/>
<dbReference type="HOGENOM" id="CLU_050669_0_1_6"/>
<comment type="similarity">
    <text evidence="3 12">Belongs to the ATPase gamma chain family.</text>
</comment>
<evidence type="ECO:0000256" key="5">
    <source>
        <dbReference type="ARBA" id="ARBA00022448"/>
    </source>
</evidence>
<name>C5WC24_9ENTR</name>
<organism evidence="13 14">
    <name type="scientific">Candidatus Ishikawaella capsulata Mpkobe</name>
    <dbReference type="NCBI Taxonomy" id="476281"/>
    <lineage>
        <taxon>Bacteria</taxon>
        <taxon>Pseudomonadati</taxon>
        <taxon>Pseudomonadota</taxon>
        <taxon>Gammaproteobacteria</taxon>
        <taxon>Enterobacterales</taxon>
        <taxon>Enterobacteriaceae</taxon>
        <taxon>Candidatus Ishikawella</taxon>
    </lineage>
</organism>
<evidence type="ECO:0000256" key="9">
    <source>
        <dbReference type="ARBA" id="ARBA00023136"/>
    </source>
</evidence>
<comment type="function">
    <text evidence="1 12">Produces ATP from ADP in the presence of a proton gradient across the membrane. The gamma chain is believed to be important in regulating ATPase activity and the flow of protons through the CF(0) complex.</text>
</comment>
<dbReference type="HAMAP" id="MF_00815">
    <property type="entry name" value="ATP_synth_gamma_bact"/>
    <property type="match status" value="1"/>
</dbReference>
<dbReference type="RefSeq" id="WP_041068554.1">
    <property type="nucleotide sequence ID" value="NZ_AP010872.1"/>
</dbReference>
<evidence type="ECO:0000256" key="4">
    <source>
        <dbReference type="ARBA" id="ARBA00011648"/>
    </source>
</evidence>
<dbReference type="NCBIfam" id="NF004144">
    <property type="entry name" value="PRK05621.1-1"/>
    <property type="match status" value="1"/>
</dbReference>
<evidence type="ECO:0000256" key="8">
    <source>
        <dbReference type="ARBA" id="ARBA00023065"/>
    </source>
</evidence>
<keyword evidence="5 12" id="KW-0813">Transport</keyword>
<dbReference type="NCBIfam" id="TIGR01146">
    <property type="entry name" value="ATPsyn_F1gamma"/>
    <property type="match status" value="1"/>
</dbReference>
<dbReference type="GO" id="GO:0005886">
    <property type="term" value="C:plasma membrane"/>
    <property type="evidence" value="ECO:0007669"/>
    <property type="project" value="UniProtKB-SubCell"/>
</dbReference>
<evidence type="ECO:0000256" key="2">
    <source>
        <dbReference type="ARBA" id="ARBA00004170"/>
    </source>
</evidence>
<dbReference type="InterPro" id="IPR000131">
    <property type="entry name" value="ATP_synth_F1_gsu"/>
</dbReference>
<keyword evidence="14" id="KW-1185">Reference proteome</keyword>
<dbReference type="PANTHER" id="PTHR11693">
    <property type="entry name" value="ATP SYNTHASE GAMMA CHAIN"/>
    <property type="match status" value="1"/>
</dbReference>
<dbReference type="InterPro" id="IPR035968">
    <property type="entry name" value="ATP_synth_F1_ATPase_gsu"/>
</dbReference>
<evidence type="ECO:0000313" key="13">
    <source>
        <dbReference type="EMBL" id="BAH82880.1"/>
    </source>
</evidence>
<dbReference type="CDD" id="cd12151">
    <property type="entry name" value="F1-ATPase_gamma"/>
    <property type="match status" value="1"/>
</dbReference>
<gene>
    <name evidence="12 13" type="primary">atpG</name>
    <name evidence="13" type="ORF">ICMP_007</name>
</gene>
<comment type="subunit">
    <text evidence="4 12">F-type ATPases have 2 components, CF(1) - the catalytic core - and CF(0) - the membrane proton channel. CF(1) has five subunits: alpha(3), beta(3), gamma(1), delta(1), epsilon(1). CF(0) has three main subunits: a, b and c.</text>
</comment>
<dbReference type="OrthoDB" id="9812769at2"/>
<keyword evidence="10 12" id="KW-0139">CF(1)</keyword>
<evidence type="ECO:0000256" key="6">
    <source>
        <dbReference type="ARBA" id="ARBA00022475"/>
    </source>
</evidence>
<dbReference type="GO" id="GO:0042777">
    <property type="term" value="P:proton motive force-driven plasma membrane ATP synthesis"/>
    <property type="evidence" value="ECO:0007669"/>
    <property type="project" value="UniProtKB-UniRule"/>
</dbReference>
<evidence type="ECO:0000313" key="14">
    <source>
        <dbReference type="Proteomes" id="UP000061704"/>
    </source>
</evidence>
<evidence type="ECO:0000256" key="10">
    <source>
        <dbReference type="ARBA" id="ARBA00023196"/>
    </source>
</evidence>
<keyword evidence="9 12" id="KW-0472">Membrane</keyword>
<dbReference type="KEGG" id="icp:ICMP_007"/>
<keyword evidence="8 12" id="KW-0406">Ion transport</keyword>
<dbReference type="Pfam" id="PF00231">
    <property type="entry name" value="ATP-synt"/>
    <property type="match status" value="1"/>
</dbReference>
<dbReference type="STRING" id="476281.ICMP_007"/>
<evidence type="ECO:0000256" key="7">
    <source>
        <dbReference type="ARBA" id="ARBA00022781"/>
    </source>
</evidence>
<dbReference type="Gene3D" id="1.10.287.80">
    <property type="entry name" value="ATP synthase, gamma subunit, helix hairpin domain"/>
    <property type="match status" value="2"/>
</dbReference>
<evidence type="ECO:0000256" key="3">
    <source>
        <dbReference type="ARBA" id="ARBA00007681"/>
    </source>
</evidence>
<dbReference type="FunFam" id="1.10.287.80:FF:000005">
    <property type="entry name" value="ATP synthase gamma chain"/>
    <property type="match status" value="1"/>
</dbReference>
<dbReference type="Gene3D" id="3.40.1380.10">
    <property type="match status" value="1"/>
</dbReference>
<keyword evidence="6 12" id="KW-1003">Cell membrane</keyword>
<dbReference type="PRINTS" id="PR00126">
    <property type="entry name" value="ATPASEGAMMA"/>
</dbReference>
<sequence>MVSPKEIRNKIYTVKNMQKITKAMEMVAVSKMRKTQERLISSRPYTETILQVINHLASANLEYKHNYLQERKVKRVGYLLISTDRGLCGGLNHNLFKKILLEMQNWFNKGVASDLAIIGSKGLFFFNIFKQANIIAKLSKIGDNPTVSKLIGIVQVMLKAYDDQNIDKLYLAYNKFNNSISQTPIITQLLPFSYLVRKKKNWDYLYEPNSKSLLDILLYRYVESQVYHGVLENIASEQAARMVAMKSATENGSNIIKDLELMHHKARQSSITQELTEIISGASTL</sequence>
<keyword evidence="11 12" id="KW-0066">ATP synthesis</keyword>
<dbReference type="Proteomes" id="UP000061704">
    <property type="component" value="Chromosome"/>
</dbReference>
<dbReference type="PANTHER" id="PTHR11693:SF22">
    <property type="entry name" value="ATP SYNTHASE SUBUNIT GAMMA, MITOCHONDRIAL"/>
    <property type="match status" value="1"/>
</dbReference>
<dbReference type="GO" id="GO:0045259">
    <property type="term" value="C:proton-transporting ATP synthase complex"/>
    <property type="evidence" value="ECO:0007669"/>
    <property type="project" value="UniProtKB-KW"/>
</dbReference>
<accession>C5WC24</accession>